<evidence type="ECO:0000256" key="5">
    <source>
        <dbReference type="ARBA" id="ARBA00022427"/>
    </source>
</evidence>
<evidence type="ECO:0000256" key="8">
    <source>
        <dbReference type="ARBA" id="ARBA00022692"/>
    </source>
</evidence>
<keyword evidence="13" id="KW-0325">Glycoprotein</keyword>
<keyword evidence="9" id="KW-0130">Cell adhesion</keyword>
<feature type="transmembrane region" description="Helical" evidence="14">
    <location>
        <begin position="116"/>
        <end position="135"/>
    </location>
</feature>
<evidence type="ECO:0000256" key="14">
    <source>
        <dbReference type="SAM" id="Phobius"/>
    </source>
</evidence>
<evidence type="ECO:0000259" key="15">
    <source>
        <dbReference type="Pfam" id="PF04831"/>
    </source>
</evidence>
<dbReference type="InterPro" id="IPR018490">
    <property type="entry name" value="cNMP-bd_dom_sf"/>
</dbReference>
<dbReference type="AlphaFoldDB" id="A0ABD3X992"/>
<evidence type="ECO:0000256" key="7">
    <source>
        <dbReference type="ARBA" id="ARBA00022475"/>
    </source>
</evidence>
<keyword evidence="8 14" id="KW-0812">Transmembrane</keyword>
<comment type="caution">
    <text evidence="16">The sequence shown here is derived from an EMBL/GenBank/DDBJ whole genome shotgun (WGS) entry which is preliminary data.</text>
</comment>
<dbReference type="PANTHER" id="PTHR12101:SF17">
    <property type="entry name" value="BLOOD VESSEL EPICARDIAL SUBSTANCE"/>
    <property type="match status" value="1"/>
</dbReference>
<dbReference type="Gene3D" id="2.60.120.10">
    <property type="entry name" value="Jelly Rolls"/>
    <property type="match status" value="1"/>
</dbReference>
<evidence type="ECO:0000256" key="12">
    <source>
        <dbReference type="ARBA" id="ARBA00023136"/>
    </source>
</evidence>
<evidence type="ECO:0000256" key="1">
    <source>
        <dbReference type="ARBA" id="ARBA00004124"/>
    </source>
</evidence>
<protein>
    <recommendedName>
        <fullName evidence="15">POPDC1-3 domain-containing protein</fullName>
    </recommendedName>
</protein>
<dbReference type="InterPro" id="IPR055272">
    <property type="entry name" value="POPDC1-3_dom"/>
</dbReference>
<keyword evidence="10" id="KW-0965">Cell junction</keyword>
<evidence type="ECO:0000313" key="17">
    <source>
        <dbReference type="Proteomes" id="UP001634394"/>
    </source>
</evidence>
<keyword evidence="17" id="KW-1185">Reference proteome</keyword>
<comment type="subcellular location">
    <subcellularLocation>
        <location evidence="3">Cell junction</location>
        <location evidence="3">Tight junction</location>
    </subcellularLocation>
    <subcellularLocation>
        <location evidence="1">Lateral cell membrane</location>
    </subcellularLocation>
    <subcellularLocation>
        <location evidence="2">Membrane</location>
        <topology evidence="2">Multi-pass membrane protein</topology>
    </subcellularLocation>
</comment>
<dbReference type="EMBL" id="JBJQND010000003">
    <property type="protein sequence ID" value="KAL3881587.1"/>
    <property type="molecule type" value="Genomic_DNA"/>
</dbReference>
<feature type="domain" description="POPDC1-3" evidence="15">
    <location>
        <begin position="62"/>
        <end position="288"/>
    </location>
</feature>
<keyword evidence="5" id="KW-0796">Tight junction</keyword>
<reference evidence="16 17" key="1">
    <citation type="submission" date="2024-11" db="EMBL/GenBank/DDBJ databases">
        <title>Chromosome-level genome assembly of the freshwater bivalve Anodonta woodiana.</title>
        <authorList>
            <person name="Chen X."/>
        </authorList>
    </citation>
    <scope>NUCLEOTIDE SEQUENCE [LARGE SCALE GENOMIC DNA]</scope>
    <source>
        <strain evidence="16">MN2024</strain>
        <tissue evidence="16">Gills</tissue>
    </source>
</reference>
<evidence type="ECO:0000256" key="11">
    <source>
        <dbReference type="ARBA" id="ARBA00022989"/>
    </source>
</evidence>
<gene>
    <name evidence="16" type="ORF">ACJMK2_028008</name>
</gene>
<evidence type="ECO:0000256" key="9">
    <source>
        <dbReference type="ARBA" id="ARBA00022889"/>
    </source>
</evidence>
<evidence type="ECO:0000256" key="2">
    <source>
        <dbReference type="ARBA" id="ARBA00004141"/>
    </source>
</evidence>
<dbReference type="InterPro" id="IPR014710">
    <property type="entry name" value="RmlC-like_jellyroll"/>
</dbReference>
<dbReference type="GO" id="GO:0007155">
    <property type="term" value="P:cell adhesion"/>
    <property type="evidence" value="ECO:0007669"/>
    <property type="project" value="UniProtKB-KW"/>
</dbReference>
<organism evidence="16 17">
    <name type="scientific">Sinanodonta woodiana</name>
    <name type="common">Chinese pond mussel</name>
    <name type="synonym">Anodonta woodiana</name>
    <dbReference type="NCBI Taxonomy" id="1069815"/>
    <lineage>
        <taxon>Eukaryota</taxon>
        <taxon>Metazoa</taxon>
        <taxon>Spiralia</taxon>
        <taxon>Lophotrochozoa</taxon>
        <taxon>Mollusca</taxon>
        <taxon>Bivalvia</taxon>
        <taxon>Autobranchia</taxon>
        <taxon>Heteroconchia</taxon>
        <taxon>Palaeoheterodonta</taxon>
        <taxon>Unionida</taxon>
        <taxon>Unionoidea</taxon>
        <taxon>Unionidae</taxon>
        <taxon>Unioninae</taxon>
        <taxon>Sinanodonta</taxon>
    </lineage>
</organism>
<comment type="similarity">
    <text evidence="4">Belongs to the popeye family.</text>
</comment>
<dbReference type="SUPFAM" id="SSF51206">
    <property type="entry name" value="cAMP-binding domain-like"/>
    <property type="match status" value="1"/>
</dbReference>
<evidence type="ECO:0000256" key="6">
    <source>
        <dbReference type="ARBA" id="ARBA00022473"/>
    </source>
</evidence>
<evidence type="ECO:0000256" key="13">
    <source>
        <dbReference type="ARBA" id="ARBA00023180"/>
    </source>
</evidence>
<dbReference type="Pfam" id="PF04831">
    <property type="entry name" value="POPDC1-3"/>
    <property type="match status" value="1"/>
</dbReference>
<evidence type="ECO:0000256" key="10">
    <source>
        <dbReference type="ARBA" id="ARBA00022949"/>
    </source>
</evidence>
<keyword evidence="7" id="KW-1003">Cell membrane</keyword>
<dbReference type="InterPro" id="IPR006916">
    <property type="entry name" value="POPDC1-3"/>
</dbReference>
<evidence type="ECO:0000256" key="3">
    <source>
        <dbReference type="ARBA" id="ARBA00004435"/>
    </source>
</evidence>
<accession>A0ABD3X992</accession>
<dbReference type="Proteomes" id="UP001634394">
    <property type="component" value="Unassembled WGS sequence"/>
</dbReference>
<feature type="transmembrane region" description="Helical" evidence="14">
    <location>
        <begin position="89"/>
        <end position="110"/>
    </location>
</feature>
<keyword evidence="6" id="KW-0217">Developmental protein</keyword>
<keyword evidence="12 14" id="KW-0472">Membrane</keyword>
<evidence type="ECO:0000256" key="4">
    <source>
        <dbReference type="ARBA" id="ARBA00007146"/>
    </source>
</evidence>
<dbReference type="GO" id="GO:0005923">
    <property type="term" value="C:bicellular tight junction"/>
    <property type="evidence" value="ECO:0007669"/>
    <property type="project" value="UniProtKB-SubCell"/>
</dbReference>
<evidence type="ECO:0000313" key="16">
    <source>
        <dbReference type="EMBL" id="KAL3881587.1"/>
    </source>
</evidence>
<sequence>MSVSNISTAGITYYNQSNHQFFVAGGSITNSNSSVWIRPITNQTGSGEGNVWSGQCSDWKEAQHALFQLGNLCMIISFLTPSGFRYHIFFLRFMLNIGFIFSIIWAGFFICMMDILIWNFVFFTINTAHVIYLGYRMFPVRFSKTLEEVYAKMFKPLKVNRKQFRDLSQFANILLLAKGSVYAKEGNSKLGQKLSMLIKGRLKVTYEGLYLHSIVSNQFIDSPEYDAYLHHGNWNSTFQITITATEDSLLISWPHRRLQAFLDADPAFAHVFRQMISKDISQKLYLIQEMLMANPNYMQTLASRRSSIVNLRNSIVSSSNVNISKLSCFGVYVKDCISQNELPSNVSSLGTYETSV</sequence>
<dbReference type="PANTHER" id="PTHR12101">
    <property type="entry name" value="POPEYE DOMAIN CONTAINING PROTEIN"/>
    <property type="match status" value="1"/>
</dbReference>
<dbReference type="GO" id="GO:0016328">
    <property type="term" value="C:lateral plasma membrane"/>
    <property type="evidence" value="ECO:0007669"/>
    <property type="project" value="UniProtKB-SubCell"/>
</dbReference>
<proteinExistence type="inferred from homology"/>
<name>A0ABD3X992_SINWO</name>
<keyword evidence="11 14" id="KW-1133">Transmembrane helix</keyword>